<dbReference type="EMBL" id="JBHSGK010000013">
    <property type="protein sequence ID" value="MFC4737443.1"/>
    <property type="molecule type" value="Genomic_DNA"/>
</dbReference>
<evidence type="ECO:0000256" key="3">
    <source>
        <dbReference type="HAMAP-Rule" id="MF_00528"/>
    </source>
</evidence>
<comment type="subcellular location">
    <subcellularLocation>
        <location evidence="3">Cytoplasm</location>
    </subcellularLocation>
</comment>
<dbReference type="CDD" id="cd00555">
    <property type="entry name" value="Maf"/>
    <property type="match status" value="1"/>
</dbReference>
<feature type="site" description="Important for substrate specificity" evidence="3">
    <location>
        <position position="70"/>
    </location>
</feature>
<proteinExistence type="inferred from homology"/>
<organism evidence="4 5">
    <name type="scientific">Bacillus daqingensis</name>
    <dbReference type="NCBI Taxonomy" id="872396"/>
    <lineage>
        <taxon>Bacteria</taxon>
        <taxon>Bacillati</taxon>
        <taxon>Bacillota</taxon>
        <taxon>Bacilli</taxon>
        <taxon>Bacillales</taxon>
        <taxon>Bacillaceae</taxon>
        <taxon>Bacillus</taxon>
    </lineage>
</organism>
<dbReference type="GO" id="GO:0016787">
    <property type="term" value="F:hydrolase activity"/>
    <property type="evidence" value="ECO:0007669"/>
    <property type="project" value="UniProtKB-KW"/>
</dbReference>
<comment type="cofactor">
    <cofactor evidence="1 3">
        <name>a divalent metal cation</name>
        <dbReference type="ChEBI" id="CHEBI:60240"/>
    </cofactor>
</comment>
<evidence type="ECO:0000256" key="1">
    <source>
        <dbReference type="ARBA" id="ARBA00001968"/>
    </source>
</evidence>
<name>A0ABV9NVM7_9BACI</name>
<sequence length="187" mass="19986">MKHLILASKSPRRKELLTQLGVAYQAVPAEGEERITPGMTPEEAVRSLARQKAEEVAARFPHSLVLGADTVVAAAGRILGKPQNRQEAASMLRTLSGGTHKVYTGVALAENGETDVFVSDAAVTFYQLDDDEISWYTATGEPDDKAGAYGIQGLGAVLVERVEGDYSAVVGLPAAKVFRALKKRGYV</sequence>
<dbReference type="PANTHER" id="PTHR43213:SF5">
    <property type="entry name" value="BIFUNCTIONAL DTTP_UTP PYROPHOSPHATASE_METHYLTRANSFERASE PROTEIN-RELATED"/>
    <property type="match status" value="1"/>
</dbReference>
<dbReference type="PANTHER" id="PTHR43213">
    <property type="entry name" value="BIFUNCTIONAL DTTP/UTP PYROPHOSPHATASE/METHYLTRANSFERASE PROTEIN-RELATED"/>
    <property type="match status" value="1"/>
</dbReference>
<comment type="similarity">
    <text evidence="3">Belongs to the Maf family. YhdE subfamily.</text>
</comment>
<dbReference type="PIRSF" id="PIRSF006305">
    <property type="entry name" value="Maf"/>
    <property type="match status" value="1"/>
</dbReference>
<dbReference type="NCBIfam" id="TIGR00172">
    <property type="entry name" value="maf"/>
    <property type="match status" value="1"/>
</dbReference>
<dbReference type="EC" id="3.6.1.9" evidence="3"/>
<evidence type="ECO:0000313" key="4">
    <source>
        <dbReference type="EMBL" id="MFC4737443.1"/>
    </source>
</evidence>
<feature type="site" description="Important for substrate specificity" evidence="3">
    <location>
        <position position="12"/>
    </location>
</feature>
<protein>
    <recommendedName>
        <fullName evidence="3">dTTP/UTP pyrophosphatase</fullName>
        <shortName evidence="3">dTTPase/UTPase</shortName>
        <ecNumber evidence="3">3.6.1.9</ecNumber>
    </recommendedName>
    <alternativeName>
        <fullName evidence="3">Nucleoside triphosphate pyrophosphatase</fullName>
    </alternativeName>
    <alternativeName>
        <fullName evidence="3">Nucleotide pyrophosphatase</fullName>
        <shortName evidence="3">Nucleotide PPase</shortName>
    </alternativeName>
</protein>
<dbReference type="InterPro" id="IPR003697">
    <property type="entry name" value="Maf-like"/>
</dbReference>
<keyword evidence="5" id="KW-1185">Reference proteome</keyword>
<dbReference type="SUPFAM" id="SSF52972">
    <property type="entry name" value="ITPase-like"/>
    <property type="match status" value="1"/>
</dbReference>
<accession>A0ABV9NVM7</accession>
<dbReference type="InterPro" id="IPR029001">
    <property type="entry name" value="ITPase-like_fam"/>
</dbReference>
<feature type="active site" description="Proton acceptor" evidence="3">
    <location>
        <position position="69"/>
    </location>
</feature>
<feature type="site" description="Important for substrate specificity" evidence="3">
    <location>
        <position position="152"/>
    </location>
</feature>
<dbReference type="Pfam" id="PF02545">
    <property type="entry name" value="Maf"/>
    <property type="match status" value="1"/>
</dbReference>
<comment type="catalytic activity">
    <reaction evidence="3">
        <text>dTTP + H2O = dTMP + diphosphate + H(+)</text>
        <dbReference type="Rhea" id="RHEA:28534"/>
        <dbReference type="ChEBI" id="CHEBI:15377"/>
        <dbReference type="ChEBI" id="CHEBI:15378"/>
        <dbReference type="ChEBI" id="CHEBI:33019"/>
        <dbReference type="ChEBI" id="CHEBI:37568"/>
        <dbReference type="ChEBI" id="CHEBI:63528"/>
        <dbReference type="EC" id="3.6.1.9"/>
    </reaction>
</comment>
<dbReference type="Proteomes" id="UP001595896">
    <property type="component" value="Unassembled WGS sequence"/>
</dbReference>
<comment type="caution">
    <text evidence="3">Lacks conserved residue(s) required for the propagation of feature annotation.</text>
</comment>
<keyword evidence="2 3" id="KW-0378">Hydrolase</keyword>
<dbReference type="HAMAP" id="MF_00528">
    <property type="entry name" value="Maf"/>
    <property type="match status" value="1"/>
</dbReference>
<dbReference type="Gene3D" id="3.90.950.10">
    <property type="match status" value="1"/>
</dbReference>
<dbReference type="RefSeq" id="WP_377910038.1">
    <property type="nucleotide sequence ID" value="NZ_JBHSGK010000013.1"/>
</dbReference>
<evidence type="ECO:0000313" key="5">
    <source>
        <dbReference type="Proteomes" id="UP001595896"/>
    </source>
</evidence>
<evidence type="ECO:0000256" key="2">
    <source>
        <dbReference type="ARBA" id="ARBA00022801"/>
    </source>
</evidence>
<keyword evidence="3" id="KW-0963">Cytoplasm</keyword>
<keyword evidence="3" id="KW-0546">Nucleotide metabolism</keyword>
<comment type="caution">
    <text evidence="4">The sequence shown here is derived from an EMBL/GenBank/DDBJ whole genome shotgun (WGS) entry which is preliminary data.</text>
</comment>
<comment type="catalytic activity">
    <reaction evidence="3">
        <text>UTP + H2O = UMP + diphosphate + H(+)</text>
        <dbReference type="Rhea" id="RHEA:29395"/>
        <dbReference type="ChEBI" id="CHEBI:15377"/>
        <dbReference type="ChEBI" id="CHEBI:15378"/>
        <dbReference type="ChEBI" id="CHEBI:33019"/>
        <dbReference type="ChEBI" id="CHEBI:46398"/>
        <dbReference type="ChEBI" id="CHEBI:57865"/>
        <dbReference type="EC" id="3.6.1.9"/>
    </reaction>
</comment>
<reference evidence="5" key="1">
    <citation type="journal article" date="2019" name="Int. J. Syst. Evol. Microbiol.">
        <title>The Global Catalogue of Microorganisms (GCM) 10K type strain sequencing project: providing services to taxonomists for standard genome sequencing and annotation.</title>
        <authorList>
            <consortium name="The Broad Institute Genomics Platform"/>
            <consortium name="The Broad Institute Genome Sequencing Center for Infectious Disease"/>
            <person name="Wu L."/>
            <person name="Ma J."/>
        </authorList>
    </citation>
    <scope>NUCLEOTIDE SEQUENCE [LARGE SCALE GENOMIC DNA]</scope>
    <source>
        <strain evidence="5">JCM 12165</strain>
    </source>
</reference>
<gene>
    <name evidence="4" type="ORF">ACFO4L_12645</name>
</gene>
<comment type="function">
    <text evidence="3">Nucleoside triphosphate pyrophosphatase that hydrolyzes dTTP and UTP. May have a dual role in cell division arrest and in preventing the incorporation of modified nucleotides into cellular nucleic acids.</text>
</comment>